<accession>A0A7X5V0J1</accession>
<evidence type="ECO:0000259" key="7">
    <source>
        <dbReference type="Pfam" id="PF08281"/>
    </source>
</evidence>
<evidence type="ECO:0000256" key="2">
    <source>
        <dbReference type="ARBA" id="ARBA00023015"/>
    </source>
</evidence>
<dbReference type="InterPro" id="IPR013249">
    <property type="entry name" value="RNA_pol_sigma70_r4_t2"/>
</dbReference>
<feature type="domain" description="RNA polymerase sigma-70 region 2" evidence="6">
    <location>
        <begin position="28"/>
        <end position="94"/>
    </location>
</feature>
<dbReference type="InterPro" id="IPR013325">
    <property type="entry name" value="RNA_pol_sigma_r2"/>
</dbReference>
<dbReference type="PANTHER" id="PTHR43133">
    <property type="entry name" value="RNA POLYMERASE ECF-TYPE SIGMA FACTO"/>
    <property type="match status" value="1"/>
</dbReference>
<comment type="caution">
    <text evidence="8">The sequence shown here is derived from an EMBL/GenBank/DDBJ whole genome shotgun (WGS) entry which is preliminary data.</text>
</comment>
<dbReference type="InterPro" id="IPR014284">
    <property type="entry name" value="RNA_pol_sigma-70_dom"/>
</dbReference>
<dbReference type="InterPro" id="IPR007627">
    <property type="entry name" value="RNA_pol_sigma70_r2"/>
</dbReference>
<dbReference type="GO" id="GO:0003677">
    <property type="term" value="F:DNA binding"/>
    <property type="evidence" value="ECO:0007669"/>
    <property type="project" value="UniProtKB-KW"/>
</dbReference>
<proteinExistence type="inferred from homology"/>
<dbReference type="EMBL" id="JAASQV010000002">
    <property type="protein sequence ID" value="NIJ65558.1"/>
    <property type="molecule type" value="Genomic_DNA"/>
</dbReference>
<gene>
    <name evidence="8" type="ORF">FHR20_002520</name>
</gene>
<evidence type="ECO:0000259" key="6">
    <source>
        <dbReference type="Pfam" id="PF04542"/>
    </source>
</evidence>
<evidence type="ECO:0000256" key="5">
    <source>
        <dbReference type="ARBA" id="ARBA00023163"/>
    </source>
</evidence>
<dbReference type="AlphaFoldDB" id="A0A7X5V0J1"/>
<evidence type="ECO:0000256" key="4">
    <source>
        <dbReference type="ARBA" id="ARBA00023125"/>
    </source>
</evidence>
<feature type="domain" description="RNA polymerase sigma factor 70 region 4 type 2" evidence="7">
    <location>
        <begin position="130"/>
        <end position="182"/>
    </location>
</feature>
<dbReference type="InterPro" id="IPR039425">
    <property type="entry name" value="RNA_pol_sigma-70-like"/>
</dbReference>
<evidence type="ECO:0000313" key="8">
    <source>
        <dbReference type="EMBL" id="NIJ65558.1"/>
    </source>
</evidence>
<comment type="similarity">
    <text evidence="1">Belongs to the sigma-70 factor family. ECF subfamily.</text>
</comment>
<evidence type="ECO:0000313" key="9">
    <source>
        <dbReference type="Proteomes" id="UP000564677"/>
    </source>
</evidence>
<dbReference type="InterPro" id="IPR013324">
    <property type="entry name" value="RNA_pol_sigma_r3/r4-like"/>
</dbReference>
<keyword evidence="2" id="KW-0805">Transcription regulation</keyword>
<dbReference type="Proteomes" id="UP000564677">
    <property type="component" value="Unassembled WGS sequence"/>
</dbReference>
<evidence type="ECO:0000256" key="3">
    <source>
        <dbReference type="ARBA" id="ARBA00023082"/>
    </source>
</evidence>
<dbReference type="PANTHER" id="PTHR43133:SF8">
    <property type="entry name" value="RNA POLYMERASE SIGMA FACTOR HI_1459-RELATED"/>
    <property type="match status" value="1"/>
</dbReference>
<dbReference type="RefSeq" id="WP_167299932.1">
    <property type="nucleotide sequence ID" value="NZ_JAASQV010000002.1"/>
</dbReference>
<evidence type="ECO:0000256" key="1">
    <source>
        <dbReference type="ARBA" id="ARBA00010641"/>
    </source>
</evidence>
<dbReference type="CDD" id="cd06171">
    <property type="entry name" value="Sigma70_r4"/>
    <property type="match status" value="1"/>
</dbReference>
<dbReference type="GO" id="GO:0016987">
    <property type="term" value="F:sigma factor activity"/>
    <property type="evidence" value="ECO:0007669"/>
    <property type="project" value="UniProtKB-KW"/>
</dbReference>
<dbReference type="SUPFAM" id="SSF88946">
    <property type="entry name" value="Sigma2 domain of RNA polymerase sigma factors"/>
    <property type="match status" value="1"/>
</dbReference>
<keyword evidence="9" id="KW-1185">Reference proteome</keyword>
<protein>
    <submittedName>
        <fullName evidence="8">RNA polymerase sigma-70 factor (ECF subfamily)</fullName>
    </submittedName>
</protein>
<dbReference type="Gene3D" id="1.10.10.10">
    <property type="entry name" value="Winged helix-like DNA-binding domain superfamily/Winged helix DNA-binding domain"/>
    <property type="match status" value="1"/>
</dbReference>
<sequence>MRSDYGSLSDGDLATLAVAGTDAAYAEIVRRHRSPVYRLILGNVSDADEALDLTQETFLSAHRALRRYDPARPMRSWLAAIALNKCRDWGRRRTVRRFFTFARDVDDMAMAVPDDRPDQERMAGDRQALARLRRAIADLPASLREPLVLHAIEGMSQAETASVLQTTVKAVEMRLRRARIRLGEALGR</sequence>
<organism evidence="8 9">
    <name type="scientific">Sphingomonas leidyi</name>
    <dbReference type="NCBI Taxonomy" id="68569"/>
    <lineage>
        <taxon>Bacteria</taxon>
        <taxon>Pseudomonadati</taxon>
        <taxon>Pseudomonadota</taxon>
        <taxon>Alphaproteobacteria</taxon>
        <taxon>Sphingomonadales</taxon>
        <taxon>Sphingomonadaceae</taxon>
        <taxon>Sphingomonas</taxon>
    </lineage>
</organism>
<keyword evidence="4" id="KW-0238">DNA-binding</keyword>
<keyword evidence="3" id="KW-0731">Sigma factor</keyword>
<name>A0A7X5V0J1_9SPHN</name>
<dbReference type="SUPFAM" id="SSF88659">
    <property type="entry name" value="Sigma3 and sigma4 domains of RNA polymerase sigma factors"/>
    <property type="match status" value="1"/>
</dbReference>
<dbReference type="InterPro" id="IPR036388">
    <property type="entry name" value="WH-like_DNA-bd_sf"/>
</dbReference>
<dbReference type="Gene3D" id="1.10.1740.10">
    <property type="match status" value="1"/>
</dbReference>
<dbReference type="GO" id="GO:0006352">
    <property type="term" value="P:DNA-templated transcription initiation"/>
    <property type="evidence" value="ECO:0007669"/>
    <property type="project" value="InterPro"/>
</dbReference>
<dbReference type="Pfam" id="PF08281">
    <property type="entry name" value="Sigma70_r4_2"/>
    <property type="match status" value="1"/>
</dbReference>
<dbReference type="NCBIfam" id="TIGR02937">
    <property type="entry name" value="sigma70-ECF"/>
    <property type="match status" value="1"/>
</dbReference>
<dbReference type="Pfam" id="PF04542">
    <property type="entry name" value="Sigma70_r2"/>
    <property type="match status" value="1"/>
</dbReference>
<reference evidence="8 9" key="1">
    <citation type="submission" date="2020-03" db="EMBL/GenBank/DDBJ databases">
        <title>Genomic Encyclopedia of Type Strains, Phase IV (KMG-IV): sequencing the most valuable type-strain genomes for metagenomic binning, comparative biology and taxonomic classification.</title>
        <authorList>
            <person name="Goeker M."/>
        </authorList>
    </citation>
    <scope>NUCLEOTIDE SEQUENCE [LARGE SCALE GENOMIC DNA]</scope>
    <source>
        <strain evidence="8 9">DSM 4733</strain>
    </source>
</reference>
<keyword evidence="5" id="KW-0804">Transcription</keyword>